<dbReference type="PROSITE" id="PS01302">
    <property type="entry name" value="UPF0758"/>
    <property type="match status" value="1"/>
</dbReference>
<dbReference type="GO" id="GO:0006508">
    <property type="term" value="P:proteolysis"/>
    <property type="evidence" value="ECO:0007669"/>
    <property type="project" value="UniProtKB-KW"/>
</dbReference>
<comment type="caution">
    <text evidence="7">The sequence shown here is derived from an EMBL/GenBank/DDBJ whole genome shotgun (WGS) entry which is preliminary data.</text>
</comment>
<keyword evidence="1" id="KW-0645">Protease</keyword>
<keyword evidence="4" id="KW-0862">Zinc</keyword>
<name>A0A2T5YDV5_9BACT</name>
<dbReference type="GO" id="GO:0046872">
    <property type="term" value="F:metal ion binding"/>
    <property type="evidence" value="ECO:0007669"/>
    <property type="project" value="UniProtKB-KW"/>
</dbReference>
<proteinExistence type="predicted"/>
<dbReference type="Gene3D" id="3.40.140.10">
    <property type="entry name" value="Cytidine Deaminase, domain 2"/>
    <property type="match status" value="1"/>
</dbReference>
<dbReference type="Proteomes" id="UP000244225">
    <property type="component" value="Unassembled WGS sequence"/>
</dbReference>
<gene>
    <name evidence="7" type="ORF">C8N40_110139</name>
</gene>
<reference evidence="7 8" key="1">
    <citation type="submission" date="2018-04" db="EMBL/GenBank/DDBJ databases">
        <title>Genomic Encyclopedia of Archaeal and Bacterial Type Strains, Phase II (KMG-II): from individual species to whole genera.</title>
        <authorList>
            <person name="Goeker M."/>
        </authorList>
    </citation>
    <scope>NUCLEOTIDE SEQUENCE [LARGE SCALE GENOMIC DNA]</scope>
    <source>
        <strain evidence="7 8">DSM 100162</strain>
    </source>
</reference>
<dbReference type="Pfam" id="PF04002">
    <property type="entry name" value="RadC"/>
    <property type="match status" value="1"/>
</dbReference>
<evidence type="ECO:0000256" key="1">
    <source>
        <dbReference type="ARBA" id="ARBA00022670"/>
    </source>
</evidence>
<accession>A0A2T5YDV5</accession>
<evidence type="ECO:0000256" key="4">
    <source>
        <dbReference type="ARBA" id="ARBA00022833"/>
    </source>
</evidence>
<organism evidence="7 8">
    <name type="scientific">Pontibacter mucosus</name>
    <dbReference type="NCBI Taxonomy" id="1649266"/>
    <lineage>
        <taxon>Bacteria</taxon>
        <taxon>Pseudomonadati</taxon>
        <taxon>Bacteroidota</taxon>
        <taxon>Cytophagia</taxon>
        <taxon>Cytophagales</taxon>
        <taxon>Hymenobacteraceae</taxon>
        <taxon>Pontibacter</taxon>
    </lineage>
</organism>
<protein>
    <submittedName>
        <fullName evidence="7">DNA repair protein RadC</fullName>
    </submittedName>
</protein>
<evidence type="ECO:0000256" key="3">
    <source>
        <dbReference type="ARBA" id="ARBA00022801"/>
    </source>
</evidence>
<dbReference type="PANTHER" id="PTHR30471:SF3">
    <property type="entry name" value="UPF0758 PROTEIN YEES-RELATED"/>
    <property type="match status" value="1"/>
</dbReference>
<feature type="domain" description="MPN" evidence="6">
    <location>
        <begin position="33"/>
        <end position="158"/>
    </location>
</feature>
<dbReference type="InterPro" id="IPR025657">
    <property type="entry name" value="RadC_JAB"/>
</dbReference>
<dbReference type="PROSITE" id="PS50249">
    <property type="entry name" value="MPN"/>
    <property type="match status" value="1"/>
</dbReference>
<evidence type="ECO:0000256" key="5">
    <source>
        <dbReference type="ARBA" id="ARBA00023049"/>
    </source>
</evidence>
<evidence type="ECO:0000259" key="6">
    <source>
        <dbReference type="PROSITE" id="PS50249"/>
    </source>
</evidence>
<dbReference type="InterPro" id="IPR037518">
    <property type="entry name" value="MPN"/>
</dbReference>
<evidence type="ECO:0000256" key="2">
    <source>
        <dbReference type="ARBA" id="ARBA00022723"/>
    </source>
</evidence>
<dbReference type="EMBL" id="QBKI01000010">
    <property type="protein sequence ID" value="PTX14710.1"/>
    <property type="molecule type" value="Genomic_DNA"/>
</dbReference>
<evidence type="ECO:0000313" key="8">
    <source>
        <dbReference type="Proteomes" id="UP000244225"/>
    </source>
</evidence>
<keyword evidence="3" id="KW-0378">Hydrolase</keyword>
<dbReference type="GO" id="GO:0008237">
    <property type="term" value="F:metallopeptidase activity"/>
    <property type="evidence" value="ECO:0007669"/>
    <property type="project" value="UniProtKB-KW"/>
</dbReference>
<dbReference type="CDD" id="cd08071">
    <property type="entry name" value="MPN_DUF2466"/>
    <property type="match status" value="1"/>
</dbReference>
<sequence>MIMEKTVKISATTRVAEVKLSYRNKVKPSERPQVTCSADSYKVLKESWDLGKLEFVEQFKVLLLNRANRVLGVYELSTGGVAGTVADPKLVFVAALKACASAVILSHNHPSGNLKPSQADLQLTKKIKQGGELLDIAVLDHIILTSEGYYSLADEGLM</sequence>
<dbReference type="PANTHER" id="PTHR30471">
    <property type="entry name" value="DNA REPAIR PROTEIN RADC"/>
    <property type="match status" value="1"/>
</dbReference>
<keyword evidence="8" id="KW-1185">Reference proteome</keyword>
<dbReference type="InterPro" id="IPR001405">
    <property type="entry name" value="UPF0758"/>
</dbReference>
<dbReference type="InterPro" id="IPR020891">
    <property type="entry name" value="UPF0758_CS"/>
</dbReference>
<evidence type="ECO:0000313" key="7">
    <source>
        <dbReference type="EMBL" id="PTX14710.1"/>
    </source>
</evidence>
<keyword evidence="5" id="KW-0482">Metalloprotease</keyword>
<keyword evidence="2" id="KW-0479">Metal-binding</keyword>
<dbReference type="AlphaFoldDB" id="A0A2T5YDV5"/>